<dbReference type="KEGG" id="tva:5465759"/>
<evidence type="ECO:0000256" key="1">
    <source>
        <dbReference type="SAM" id="Coils"/>
    </source>
</evidence>
<gene>
    <name evidence="2" type="ORF">TVAG_021710</name>
</gene>
<dbReference type="VEuPathDB" id="TrichDB:TVAG_021710"/>
<dbReference type="RefSeq" id="XP_001581210.1">
    <property type="nucleotide sequence ID" value="XM_001581160.1"/>
</dbReference>
<name>A2DHF1_TRIV3</name>
<dbReference type="AlphaFoldDB" id="A2DHF1"/>
<organism evidence="2 3">
    <name type="scientific">Trichomonas vaginalis (strain ATCC PRA-98 / G3)</name>
    <dbReference type="NCBI Taxonomy" id="412133"/>
    <lineage>
        <taxon>Eukaryota</taxon>
        <taxon>Metamonada</taxon>
        <taxon>Parabasalia</taxon>
        <taxon>Trichomonadida</taxon>
        <taxon>Trichomonadidae</taxon>
        <taxon>Trichomonas</taxon>
    </lineage>
</organism>
<sequence length="476" mass="55788">MYASPLSTGGTARQKEKLKNKIERLEAKLNSLRVSFNNENELINQIKQKNLEENYKLQQIIQESSRIEQEIRNEMYKRGEINREIKKQEQILANPSLAAEESHNQMELKHLNKLIDEIELDIQAKEEKIDTFNKKMQEQAASQQYRKSSIILDQSNLSLASLPQIDSKPTIELLKPTLELGELVSFEVKEEKQNKPVFHFDDSEEHDIPDLEDKEKQREIQTELKRCMAIFDAHSRVRDILNTTNANISRAKATTELAKNKKKEYLGKANNIEWLEHTRSHRHNTINQLDETIARYNKELSLLMKKQADLEQNIHLMKEQIARLQRRDTPDVPQLVGEMQSCKLKFKERNTKLQNALKRITEIESESEKLKKFLRPGVISRIRNEIDTLRYEKNQLKVKLSDLQKINQSEVKRNAEQGRAENSSREDQINNLIFKIGKLKTQRKNIEQTIEYTKIAIIGAGLHVPLMKERKRRVIF</sequence>
<feature type="coiled-coil region" evidence="1">
    <location>
        <begin position="8"/>
        <end position="42"/>
    </location>
</feature>
<feature type="coiled-coil region" evidence="1">
    <location>
        <begin position="286"/>
        <end position="327"/>
    </location>
</feature>
<protein>
    <submittedName>
        <fullName evidence="2">Uncharacterized protein</fullName>
    </submittedName>
</protein>
<feature type="coiled-coil region" evidence="1">
    <location>
        <begin position="353"/>
        <end position="406"/>
    </location>
</feature>
<keyword evidence="1" id="KW-0175">Coiled coil</keyword>
<reference evidence="2" key="1">
    <citation type="submission" date="2006-10" db="EMBL/GenBank/DDBJ databases">
        <authorList>
            <person name="Amadeo P."/>
            <person name="Zhao Q."/>
            <person name="Wortman J."/>
            <person name="Fraser-Liggett C."/>
            <person name="Carlton J."/>
        </authorList>
    </citation>
    <scope>NUCLEOTIDE SEQUENCE</scope>
    <source>
        <strain evidence="2">G3</strain>
    </source>
</reference>
<feature type="coiled-coil region" evidence="1">
    <location>
        <begin position="108"/>
        <end position="142"/>
    </location>
</feature>
<dbReference type="EMBL" id="DS113200">
    <property type="protein sequence ID" value="EAY20224.1"/>
    <property type="molecule type" value="Genomic_DNA"/>
</dbReference>
<proteinExistence type="predicted"/>
<dbReference type="InParanoid" id="A2DHF1"/>
<reference evidence="2" key="2">
    <citation type="journal article" date="2007" name="Science">
        <title>Draft genome sequence of the sexually transmitted pathogen Trichomonas vaginalis.</title>
        <authorList>
            <person name="Carlton J.M."/>
            <person name="Hirt R.P."/>
            <person name="Silva J.C."/>
            <person name="Delcher A.L."/>
            <person name="Schatz M."/>
            <person name="Zhao Q."/>
            <person name="Wortman J.R."/>
            <person name="Bidwell S.L."/>
            <person name="Alsmark U.C.M."/>
            <person name="Besteiro S."/>
            <person name="Sicheritz-Ponten T."/>
            <person name="Noel C.J."/>
            <person name="Dacks J.B."/>
            <person name="Foster P.G."/>
            <person name="Simillion C."/>
            <person name="Van de Peer Y."/>
            <person name="Miranda-Saavedra D."/>
            <person name="Barton G.J."/>
            <person name="Westrop G.D."/>
            <person name="Mueller S."/>
            <person name="Dessi D."/>
            <person name="Fiori P.L."/>
            <person name="Ren Q."/>
            <person name="Paulsen I."/>
            <person name="Zhang H."/>
            <person name="Bastida-Corcuera F.D."/>
            <person name="Simoes-Barbosa A."/>
            <person name="Brown M.T."/>
            <person name="Hayes R.D."/>
            <person name="Mukherjee M."/>
            <person name="Okumura C.Y."/>
            <person name="Schneider R."/>
            <person name="Smith A.J."/>
            <person name="Vanacova S."/>
            <person name="Villalvazo M."/>
            <person name="Haas B.J."/>
            <person name="Pertea M."/>
            <person name="Feldblyum T.V."/>
            <person name="Utterback T.R."/>
            <person name="Shu C.L."/>
            <person name="Osoegawa K."/>
            <person name="de Jong P.J."/>
            <person name="Hrdy I."/>
            <person name="Horvathova L."/>
            <person name="Zubacova Z."/>
            <person name="Dolezal P."/>
            <person name="Malik S.B."/>
            <person name="Logsdon J.M. Jr."/>
            <person name="Henze K."/>
            <person name="Gupta A."/>
            <person name="Wang C.C."/>
            <person name="Dunne R.L."/>
            <person name="Upcroft J.A."/>
            <person name="Upcroft P."/>
            <person name="White O."/>
            <person name="Salzberg S.L."/>
            <person name="Tang P."/>
            <person name="Chiu C.-H."/>
            <person name="Lee Y.-S."/>
            <person name="Embley T.M."/>
            <person name="Coombs G.H."/>
            <person name="Mottram J.C."/>
            <person name="Tachezy J."/>
            <person name="Fraser-Liggett C.M."/>
            <person name="Johnson P.J."/>
        </authorList>
    </citation>
    <scope>NUCLEOTIDE SEQUENCE [LARGE SCALE GENOMIC DNA]</scope>
    <source>
        <strain evidence="2">G3</strain>
    </source>
</reference>
<dbReference type="SMR" id="A2DHF1"/>
<keyword evidence="3" id="KW-1185">Reference proteome</keyword>
<accession>A2DHF1</accession>
<evidence type="ECO:0000313" key="2">
    <source>
        <dbReference type="EMBL" id="EAY20224.1"/>
    </source>
</evidence>
<dbReference type="Proteomes" id="UP000001542">
    <property type="component" value="Unassembled WGS sequence"/>
</dbReference>
<evidence type="ECO:0000313" key="3">
    <source>
        <dbReference type="Proteomes" id="UP000001542"/>
    </source>
</evidence>
<dbReference type="VEuPathDB" id="TrichDB:TVAGG3_0678450"/>